<name>A0ABQ9ZW44_9CRUS</name>
<dbReference type="EMBL" id="JAOYFB010000005">
    <property type="protein sequence ID" value="KAK4017107.1"/>
    <property type="molecule type" value="Genomic_DNA"/>
</dbReference>
<sequence length="84" mass="9234">MTTKRVSHQSSVVSHVIKVQNCFCCRCGAQSGLISSIKLSETQLVELRMVWTASPAEVAFETDSPRVDRAENLVMSNPDSANCF</sequence>
<organism evidence="1 2">
    <name type="scientific">Daphnia magna</name>
    <dbReference type="NCBI Taxonomy" id="35525"/>
    <lineage>
        <taxon>Eukaryota</taxon>
        <taxon>Metazoa</taxon>
        <taxon>Ecdysozoa</taxon>
        <taxon>Arthropoda</taxon>
        <taxon>Crustacea</taxon>
        <taxon>Branchiopoda</taxon>
        <taxon>Diplostraca</taxon>
        <taxon>Cladocera</taxon>
        <taxon>Anomopoda</taxon>
        <taxon>Daphniidae</taxon>
        <taxon>Daphnia</taxon>
    </lineage>
</organism>
<gene>
    <name evidence="1" type="ORF">OUZ56_032061</name>
</gene>
<evidence type="ECO:0000313" key="2">
    <source>
        <dbReference type="Proteomes" id="UP001234178"/>
    </source>
</evidence>
<dbReference type="Proteomes" id="UP001234178">
    <property type="component" value="Unassembled WGS sequence"/>
</dbReference>
<evidence type="ECO:0000313" key="1">
    <source>
        <dbReference type="EMBL" id="KAK4017107.1"/>
    </source>
</evidence>
<comment type="caution">
    <text evidence="1">The sequence shown here is derived from an EMBL/GenBank/DDBJ whole genome shotgun (WGS) entry which is preliminary data.</text>
</comment>
<keyword evidence="2" id="KW-1185">Reference proteome</keyword>
<protein>
    <submittedName>
        <fullName evidence="1">Uncharacterized protein</fullName>
    </submittedName>
</protein>
<accession>A0ABQ9ZW44</accession>
<proteinExistence type="predicted"/>
<reference evidence="1 2" key="1">
    <citation type="journal article" date="2023" name="Nucleic Acids Res.">
        <title>The hologenome of Daphnia magna reveals possible DNA methylation and microbiome-mediated evolution of the host genome.</title>
        <authorList>
            <person name="Chaturvedi A."/>
            <person name="Li X."/>
            <person name="Dhandapani V."/>
            <person name="Marshall H."/>
            <person name="Kissane S."/>
            <person name="Cuenca-Cambronero M."/>
            <person name="Asole G."/>
            <person name="Calvet F."/>
            <person name="Ruiz-Romero M."/>
            <person name="Marangio P."/>
            <person name="Guigo R."/>
            <person name="Rago D."/>
            <person name="Mirbahai L."/>
            <person name="Eastwood N."/>
            <person name="Colbourne J.K."/>
            <person name="Zhou J."/>
            <person name="Mallon E."/>
            <person name="Orsini L."/>
        </authorList>
    </citation>
    <scope>NUCLEOTIDE SEQUENCE [LARGE SCALE GENOMIC DNA]</scope>
    <source>
        <strain evidence="1">LRV0_1</strain>
    </source>
</reference>